<dbReference type="SUPFAM" id="SSF51366">
    <property type="entry name" value="Ribulose-phoshate binding barrel"/>
    <property type="match status" value="1"/>
</dbReference>
<evidence type="ECO:0000256" key="6">
    <source>
        <dbReference type="ARBA" id="ARBA00022822"/>
    </source>
</evidence>
<evidence type="ECO:0000256" key="5">
    <source>
        <dbReference type="ARBA" id="ARBA00022605"/>
    </source>
</evidence>
<dbReference type="InterPro" id="IPR001240">
    <property type="entry name" value="PRAI_dom"/>
</dbReference>
<dbReference type="EMBL" id="PPRF01000012">
    <property type="protein sequence ID" value="PNZ29823.1"/>
    <property type="molecule type" value="Genomic_DNA"/>
</dbReference>
<dbReference type="InterPro" id="IPR044643">
    <property type="entry name" value="TrpF_fam"/>
</dbReference>
<sequence>MYVKYCGFTRLQDVRVACNCGVDAIGFVMYPPSKRYVDVAAVKHLTENIPEDIDRVAVTVNMPFHMLDQLINETRINTIQLHGDESIAYIERLRKAQPHIQLFKALKGTDTVTQQVAQYAPYVDRLLIDTPSDAYGGVGTTFDWHVLQDLPLDKIIIAGGLNQETLPELLAQLPNVTGVDIASGIEGANKGCKSRDKMNGIQQYLGGIDDDKDTITCR</sequence>
<dbReference type="OrthoDB" id="9786954at2"/>
<evidence type="ECO:0000256" key="1">
    <source>
        <dbReference type="ARBA" id="ARBA00001164"/>
    </source>
</evidence>
<dbReference type="PANTHER" id="PTHR42894">
    <property type="entry name" value="N-(5'-PHOSPHORIBOSYL)ANTHRANILATE ISOMERASE"/>
    <property type="match status" value="1"/>
</dbReference>
<dbReference type="CDD" id="cd00405">
    <property type="entry name" value="PRAI"/>
    <property type="match status" value="1"/>
</dbReference>
<accession>A0A2K3YW34</accession>
<evidence type="ECO:0000256" key="2">
    <source>
        <dbReference type="ARBA" id="ARBA00004664"/>
    </source>
</evidence>
<comment type="similarity">
    <text evidence="9">Belongs to the TrpF family.</text>
</comment>
<evidence type="ECO:0000313" key="11">
    <source>
        <dbReference type="EMBL" id="PNZ29823.1"/>
    </source>
</evidence>
<dbReference type="InterPro" id="IPR011060">
    <property type="entry name" value="RibuloseP-bd_barrel"/>
</dbReference>
<gene>
    <name evidence="9" type="primary">trpF</name>
    <name evidence="11" type="ORF">CD122_01335</name>
</gene>
<keyword evidence="7 9" id="KW-0057">Aromatic amino acid biosynthesis</keyword>
<keyword evidence="5 9" id="KW-0028">Amino-acid biosynthesis</keyword>
<dbReference type="EC" id="5.3.1.24" evidence="3 9"/>
<keyword evidence="12" id="KW-1185">Reference proteome</keyword>
<dbReference type="HAMAP" id="MF_00135">
    <property type="entry name" value="PRAI"/>
    <property type="match status" value="1"/>
</dbReference>
<comment type="catalytic activity">
    <reaction evidence="1 9">
        <text>N-(5-phospho-beta-D-ribosyl)anthranilate = 1-(2-carboxyphenylamino)-1-deoxy-D-ribulose 5-phosphate</text>
        <dbReference type="Rhea" id="RHEA:21540"/>
        <dbReference type="ChEBI" id="CHEBI:18277"/>
        <dbReference type="ChEBI" id="CHEBI:58613"/>
        <dbReference type="EC" id="5.3.1.24"/>
    </reaction>
</comment>
<reference evidence="11 12" key="1">
    <citation type="submission" date="2017-08" db="EMBL/GenBank/DDBJ databases">
        <title>Draft genome sequences of 64 type strains of genus Staph aureus.</title>
        <authorList>
            <person name="Cole K."/>
            <person name="Golubchik T."/>
            <person name="Russell J."/>
            <person name="Foster D."/>
            <person name="Llewelyn M."/>
            <person name="Wilson D."/>
            <person name="Crook D."/>
            <person name="Paul J."/>
        </authorList>
    </citation>
    <scope>NUCLEOTIDE SEQUENCE [LARGE SCALE GENOMIC DNA]</scope>
    <source>
        <strain evidence="11 12">DSM 21968</strain>
    </source>
</reference>
<evidence type="ECO:0000256" key="3">
    <source>
        <dbReference type="ARBA" id="ARBA00012572"/>
    </source>
</evidence>
<evidence type="ECO:0000313" key="12">
    <source>
        <dbReference type="Proteomes" id="UP000242752"/>
    </source>
</evidence>
<dbReference type="PANTHER" id="PTHR42894:SF1">
    <property type="entry name" value="N-(5'-PHOSPHORIBOSYL)ANTHRANILATE ISOMERASE"/>
    <property type="match status" value="1"/>
</dbReference>
<dbReference type="UniPathway" id="UPA00035">
    <property type="reaction ID" value="UER00042"/>
</dbReference>
<proteinExistence type="inferred from homology"/>
<evidence type="ECO:0000256" key="8">
    <source>
        <dbReference type="ARBA" id="ARBA00023235"/>
    </source>
</evidence>
<dbReference type="GO" id="GO:0004640">
    <property type="term" value="F:phosphoribosylanthranilate isomerase activity"/>
    <property type="evidence" value="ECO:0007669"/>
    <property type="project" value="UniProtKB-UniRule"/>
</dbReference>
<dbReference type="RefSeq" id="WP_103357225.1">
    <property type="nucleotide sequence ID" value="NZ_CP113107.1"/>
</dbReference>
<dbReference type="InterPro" id="IPR013785">
    <property type="entry name" value="Aldolase_TIM"/>
</dbReference>
<protein>
    <recommendedName>
        <fullName evidence="4 9">N-(5'-phosphoribosyl)anthranilate isomerase</fullName>
        <shortName evidence="9">PRAI</shortName>
        <ecNumber evidence="3 9">5.3.1.24</ecNumber>
    </recommendedName>
</protein>
<name>A0A2K3YW34_9STAP</name>
<evidence type="ECO:0000256" key="7">
    <source>
        <dbReference type="ARBA" id="ARBA00023141"/>
    </source>
</evidence>
<feature type="domain" description="N-(5'phosphoribosyl) anthranilate isomerase (PRAI)" evidence="10">
    <location>
        <begin position="3"/>
        <end position="201"/>
    </location>
</feature>
<evidence type="ECO:0000256" key="9">
    <source>
        <dbReference type="HAMAP-Rule" id="MF_00135"/>
    </source>
</evidence>
<dbReference type="Gene3D" id="3.20.20.70">
    <property type="entry name" value="Aldolase class I"/>
    <property type="match status" value="1"/>
</dbReference>
<dbReference type="AlphaFoldDB" id="A0A2K3YW34"/>
<dbReference type="Pfam" id="PF00697">
    <property type="entry name" value="PRAI"/>
    <property type="match status" value="1"/>
</dbReference>
<evidence type="ECO:0000259" key="10">
    <source>
        <dbReference type="Pfam" id="PF00697"/>
    </source>
</evidence>
<keyword evidence="8 9" id="KW-0413">Isomerase</keyword>
<comment type="pathway">
    <text evidence="2 9">Amino-acid biosynthesis; L-tryptophan biosynthesis; L-tryptophan from chorismate: step 3/5.</text>
</comment>
<organism evidence="11 12">
    <name type="scientific">Staphylococcus rostri</name>
    <dbReference type="NCBI Taxonomy" id="522262"/>
    <lineage>
        <taxon>Bacteria</taxon>
        <taxon>Bacillati</taxon>
        <taxon>Bacillota</taxon>
        <taxon>Bacilli</taxon>
        <taxon>Bacillales</taxon>
        <taxon>Staphylococcaceae</taxon>
        <taxon>Staphylococcus</taxon>
    </lineage>
</organism>
<evidence type="ECO:0000256" key="4">
    <source>
        <dbReference type="ARBA" id="ARBA00022272"/>
    </source>
</evidence>
<dbReference type="GO" id="GO:0000162">
    <property type="term" value="P:L-tryptophan biosynthetic process"/>
    <property type="evidence" value="ECO:0007669"/>
    <property type="project" value="UniProtKB-UniRule"/>
</dbReference>
<keyword evidence="6 9" id="KW-0822">Tryptophan biosynthesis</keyword>
<comment type="caution">
    <text evidence="11">The sequence shown here is derived from an EMBL/GenBank/DDBJ whole genome shotgun (WGS) entry which is preliminary data.</text>
</comment>
<dbReference type="Proteomes" id="UP000242752">
    <property type="component" value="Unassembled WGS sequence"/>
</dbReference>